<dbReference type="Proteomes" id="UP001497680">
    <property type="component" value="Unassembled WGS sequence"/>
</dbReference>
<evidence type="ECO:0000313" key="2">
    <source>
        <dbReference type="Proteomes" id="UP001497680"/>
    </source>
</evidence>
<gene>
    <name evidence="1" type="ORF">F4821DRAFT_46015</name>
</gene>
<dbReference type="EMBL" id="MU394293">
    <property type="protein sequence ID" value="KAI6089991.1"/>
    <property type="molecule type" value="Genomic_DNA"/>
</dbReference>
<accession>A0ACC0DBR0</accession>
<keyword evidence="2" id="KW-1185">Reference proteome</keyword>
<evidence type="ECO:0000313" key="1">
    <source>
        <dbReference type="EMBL" id="KAI6089991.1"/>
    </source>
</evidence>
<name>A0ACC0DBR0_9PEZI</name>
<sequence>MQFLKGLRGAILTVCLPLKISIFLTFIFILSLPTFFLLWCSVAHSFYIHFVTFISRVSLFPFLRYVICEKRCSGYPSFPRKGGCGKGLPTTTFIRECDYWYLR</sequence>
<protein>
    <submittedName>
        <fullName evidence="1">Uncharacterized protein</fullName>
    </submittedName>
</protein>
<reference evidence="1 2" key="1">
    <citation type="journal article" date="2022" name="New Phytol.">
        <title>Ecological generalism drives hyperdiversity of secondary metabolite gene clusters in xylarialean endophytes.</title>
        <authorList>
            <person name="Franco M.E.E."/>
            <person name="Wisecaver J.H."/>
            <person name="Arnold A.E."/>
            <person name="Ju Y.M."/>
            <person name="Slot J.C."/>
            <person name="Ahrendt S."/>
            <person name="Moore L.P."/>
            <person name="Eastman K.E."/>
            <person name="Scott K."/>
            <person name="Konkel Z."/>
            <person name="Mondo S.J."/>
            <person name="Kuo A."/>
            <person name="Hayes R.D."/>
            <person name="Haridas S."/>
            <person name="Andreopoulos B."/>
            <person name="Riley R."/>
            <person name="LaButti K."/>
            <person name="Pangilinan J."/>
            <person name="Lipzen A."/>
            <person name="Amirebrahimi M."/>
            <person name="Yan J."/>
            <person name="Adam C."/>
            <person name="Keymanesh K."/>
            <person name="Ng V."/>
            <person name="Louie K."/>
            <person name="Northen T."/>
            <person name="Drula E."/>
            <person name="Henrissat B."/>
            <person name="Hsieh H.M."/>
            <person name="Youens-Clark K."/>
            <person name="Lutzoni F."/>
            <person name="Miadlikowska J."/>
            <person name="Eastwood D.C."/>
            <person name="Hamelin R.C."/>
            <person name="Grigoriev I.V."/>
            <person name="U'Ren J.M."/>
        </authorList>
    </citation>
    <scope>NUCLEOTIDE SEQUENCE [LARGE SCALE GENOMIC DNA]</scope>
    <source>
        <strain evidence="1 2">ER1909</strain>
    </source>
</reference>
<organism evidence="1 2">
    <name type="scientific">Hypoxylon rubiginosum</name>
    <dbReference type="NCBI Taxonomy" id="110542"/>
    <lineage>
        <taxon>Eukaryota</taxon>
        <taxon>Fungi</taxon>
        <taxon>Dikarya</taxon>
        <taxon>Ascomycota</taxon>
        <taxon>Pezizomycotina</taxon>
        <taxon>Sordariomycetes</taxon>
        <taxon>Xylariomycetidae</taxon>
        <taxon>Xylariales</taxon>
        <taxon>Hypoxylaceae</taxon>
        <taxon>Hypoxylon</taxon>
    </lineage>
</organism>
<comment type="caution">
    <text evidence="1">The sequence shown here is derived from an EMBL/GenBank/DDBJ whole genome shotgun (WGS) entry which is preliminary data.</text>
</comment>
<proteinExistence type="predicted"/>